<protein>
    <submittedName>
        <fullName evidence="2">Uncharacterized protein</fullName>
    </submittedName>
</protein>
<dbReference type="EMBL" id="BAAAPM010000003">
    <property type="protein sequence ID" value="GAA1715565.1"/>
    <property type="molecule type" value="Genomic_DNA"/>
</dbReference>
<feature type="region of interest" description="Disordered" evidence="1">
    <location>
        <begin position="1"/>
        <end position="84"/>
    </location>
</feature>
<name>A0ABP4V3J3_9MICO</name>
<accession>A0ABP4V3J3</accession>
<keyword evidence="3" id="KW-1185">Reference proteome</keyword>
<evidence type="ECO:0000313" key="2">
    <source>
        <dbReference type="EMBL" id="GAA1715565.1"/>
    </source>
</evidence>
<organism evidence="2 3">
    <name type="scientific">Isoptericola hypogeus</name>
    <dbReference type="NCBI Taxonomy" id="300179"/>
    <lineage>
        <taxon>Bacteria</taxon>
        <taxon>Bacillati</taxon>
        <taxon>Actinomycetota</taxon>
        <taxon>Actinomycetes</taxon>
        <taxon>Micrococcales</taxon>
        <taxon>Promicromonosporaceae</taxon>
        <taxon>Isoptericola</taxon>
    </lineage>
</organism>
<evidence type="ECO:0000313" key="3">
    <source>
        <dbReference type="Proteomes" id="UP001501138"/>
    </source>
</evidence>
<gene>
    <name evidence="2" type="ORF">GCM10009809_09680</name>
</gene>
<reference evidence="3" key="1">
    <citation type="journal article" date="2019" name="Int. J. Syst. Evol. Microbiol.">
        <title>The Global Catalogue of Microorganisms (GCM) 10K type strain sequencing project: providing services to taxonomists for standard genome sequencing and annotation.</title>
        <authorList>
            <consortium name="The Broad Institute Genomics Platform"/>
            <consortium name="The Broad Institute Genome Sequencing Center for Infectious Disease"/>
            <person name="Wu L."/>
            <person name="Ma J."/>
        </authorList>
    </citation>
    <scope>NUCLEOTIDE SEQUENCE [LARGE SCALE GENOMIC DNA]</scope>
    <source>
        <strain evidence="3">JCM 15589</strain>
    </source>
</reference>
<comment type="caution">
    <text evidence="2">The sequence shown here is derived from an EMBL/GenBank/DDBJ whole genome shotgun (WGS) entry which is preliminary data.</text>
</comment>
<sequence>MRDAIMPDVGSATSDPIAPVRSSTPISDSEKPSPSRTAGIRDAQVDMPTPATTKTTKTAHAARTACRGGVTEGRRGGRADALTP</sequence>
<dbReference type="Proteomes" id="UP001501138">
    <property type="component" value="Unassembled WGS sequence"/>
</dbReference>
<proteinExistence type="predicted"/>
<feature type="compositionally biased region" description="Low complexity" evidence="1">
    <location>
        <begin position="48"/>
        <end position="69"/>
    </location>
</feature>
<evidence type="ECO:0000256" key="1">
    <source>
        <dbReference type="SAM" id="MobiDB-lite"/>
    </source>
</evidence>